<evidence type="ECO:0000313" key="4">
    <source>
        <dbReference type="Proteomes" id="UP000250321"/>
    </source>
</evidence>
<dbReference type="Pfam" id="PF13041">
    <property type="entry name" value="PPR_2"/>
    <property type="match status" value="1"/>
</dbReference>
<dbReference type="EMBL" id="PJQY01002147">
    <property type="protein sequence ID" value="PQP96136.1"/>
    <property type="molecule type" value="Genomic_DNA"/>
</dbReference>
<dbReference type="NCBIfam" id="TIGR00756">
    <property type="entry name" value="PPR"/>
    <property type="match status" value="1"/>
</dbReference>
<dbReference type="Proteomes" id="UP000250321">
    <property type="component" value="Unassembled WGS sequence"/>
</dbReference>
<proteinExistence type="predicted"/>
<dbReference type="Gene3D" id="1.25.40.10">
    <property type="entry name" value="Tetratricopeptide repeat domain"/>
    <property type="match status" value="1"/>
</dbReference>
<evidence type="ECO:0000256" key="2">
    <source>
        <dbReference type="PROSITE-ProRule" id="PRU00708"/>
    </source>
</evidence>
<comment type="caution">
    <text evidence="3">The sequence shown here is derived from an EMBL/GenBank/DDBJ whole genome shotgun (WGS) entry which is preliminary data.</text>
</comment>
<accession>A0A314XTZ2</accession>
<dbReference type="GO" id="GO:0009451">
    <property type="term" value="P:RNA modification"/>
    <property type="evidence" value="ECO:0007669"/>
    <property type="project" value="InterPro"/>
</dbReference>
<dbReference type="GO" id="GO:0003723">
    <property type="term" value="F:RNA binding"/>
    <property type="evidence" value="ECO:0007669"/>
    <property type="project" value="InterPro"/>
</dbReference>
<name>A0A314XTZ2_PRUYE</name>
<protein>
    <submittedName>
        <fullName evidence="3">Putative pentatricopeptide repeat-containing protein</fullName>
    </submittedName>
</protein>
<reference evidence="3 4" key="1">
    <citation type="submission" date="2018-02" db="EMBL/GenBank/DDBJ databases">
        <title>Draft genome of wild Prunus yedoensis var. nudiflora.</title>
        <authorList>
            <person name="Baek S."/>
            <person name="Kim J.-H."/>
            <person name="Choi K."/>
            <person name="Kim G.-B."/>
            <person name="Cho A."/>
            <person name="Jang H."/>
            <person name="Shin C.-H."/>
            <person name="Yu H.-J."/>
            <person name="Mun J.-H."/>
        </authorList>
    </citation>
    <scope>NUCLEOTIDE SEQUENCE [LARGE SCALE GENOMIC DNA]</scope>
    <source>
        <strain evidence="4">cv. Jeju island</strain>
        <tissue evidence="3">Leaf</tissue>
    </source>
</reference>
<keyword evidence="1" id="KW-0677">Repeat</keyword>
<dbReference type="PROSITE" id="PS51375">
    <property type="entry name" value="PPR"/>
    <property type="match status" value="1"/>
</dbReference>
<evidence type="ECO:0000256" key="1">
    <source>
        <dbReference type="ARBA" id="ARBA00022737"/>
    </source>
</evidence>
<dbReference type="PANTHER" id="PTHR47926">
    <property type="entry name" value="PENTATRICOPEPTIDE REPEAT-CONTAINING PROTEIN"/>
    <property type="match status" value="1"/>
</dbReference>
<keyword evidence="4" id="KW-1185">Reference proteome</keyword>
<dbReference type="InterPro" id="IPR002885">
    <property type="entry name" value="PPR_rpt"/>
</dbReference>
<dbReference type="InterPro" id="IPR011990">
    <property type="entry name" value="TPR-like_helical_dom_sf"/>
</dbReference>
<organism evidence="3 4">
    <name type="scientific">Prunus yedoensis var. nudiflora</name>
    <dbReference type="NCBI Taxonomy" id="2094558"/>
    <lineage>
        <taxon>Eukaryota</taxon>
        <taxon>Viridiplantae</taxon>
        <taxon>Streptophyta</taxon>
        <taxon>Embryophyta</taxon>
        <taxon>Tracheophyta</taxon>
        <taxon>Spermatophyta</taxon>
        <taxon>Magnoliopsida</taxon>
        <taxon>eudicotyledons</taxon>
        <taxon>Gunneridae</taxon>
        <taxon>Pentapetalae</taxon>
        <taxon>rosids</taxon>
        <taxon>fabids</taxon>
        <taxon>Rosales</taxon>
        <taxon>Rosaceae</taxon>
        <taxon>Amygdaloideae</taxon>
        <taxon>Amygdaleae</taxon>
        <taxon>Prunus</taxon>
    </lineage>
</organism>
<sequence length="103" mass="11606">MPARDVVAWTAMIAGYTSCSHHSHAWALFCEMVRNEMEPNAFTFSSVLKACKGMKALSCGALVHGGLSSKACRDPFMWKMHSWTCLVVYQRQIRTSMKCLEEI</sequence>
<feature type="repeat" description="PPR" evidence="2">
    <location>
        <begin position="5"/>
        <end position="39"/>
    </location>
</feature>
<dbReference type="InterPro" id="IPR046960">
    <property type="entry name" value="PPR_At4g14850-like_plant"/>
</dbReference>
<dbReference type="STRING" id="2094558.A0A314XTZ2"/>
<dbReference type="AlphaFoldDB" id="A0A314XTZ2"/>
<evidence type="ECO:0000313" key="3">
    <source>
        <dbReference type="EMBL" id="PQP96136.1"/>
    </source>
</evidence>
<dbReference type="OrthoDB" id="609013at2759"/>
<gene>
    <name evidence="3" type="ORF">Pyn_37890</name>
</gene>